<dbReference type="Gene3D" id="3.40.50.1440">
    <property type="entry name" value="Tubulin/FtsZ, GTPase domain"/>
    <property type="match status" value="1"/>
</dbReference>
<protein>
    <submittedName>
        <fullName evidence="1">Uncharacterized protein</fullName>
    </submittedName>
</protein>
<dbReference type="OrthoDB" id="844533at2"/>
<dbReference type="Proteomes" id="UP000318733">
    <property type="component" value="Unassembled WGS sequence"/>
</dbReference>
<comment type="caution">
    <text evidence="1">The sequence shown here is derived from an EMBL/GenBank/DDBJ whole genome shotgun (WGS) entry which is preliminary data.</text>
</comment>
<dbReference type="SUPFAM" id="SSF52490">
    <property type="entry name" value="Tubulin nucleotide-binding domain-like"/>
    <property type="match status" value="1"/>
</dbReference>
<keyword evidence="2" id="KW-1185">Reference proteome</keyword>
<dbReference type="EMBL" id="VLPK01000006">
    <property type="protein sequence ID" value="TSJ36556.1"/>
    <property type="molecule type" value="Genomic_DNA"/>
</dbReference>
<accession>A0A556M9M8</accession>
<name>A0A556M9M8_9SPHI</name>
<reference evidence="1 2" key="1">
    <citation type="submission" date="2019-07" db="EMBL/GenBank/DDBJ databases">
        <authorList>
            <person name="Huq M.A."/>
        </authorList>
    </citation>
    <scope>NUCLEOTIDE SEQUENCE [LARGE SCALE GENOMIC DNA]</scope>
    <source>
        <strain evidence="1 2">MAH-19</strain>
    </source>
</reference>
<organism evidence="1 2">
    <name type="scientific">Mucilaginibacter corticis</name>
    <dbReference type="NCBI Taxonomy" id="2597670"/>
    <lineage>
        <taxon>Bacteria</taxon>
        <taxon>Pseudomonadati</taxon>
        <taxon>Bacteroidota</taxon>
        <taxon>Sphingobacteriia</taxon>
        <taxon>Sphingobacteriales</taxon>
        <taxon>Sphingobacteriaceae</taxon>
        <taxon>Mucilaginibacter</taxon>
    </lineage>
</organism>
<dbReference type="InterPro" id="IPR036525">
    <property type="entry name" value="Tubulin/FtsZ_GTPase_sf"/>
</dbReference>
<dbReference type="AlphaFoldDB" id="A0A556M9M8"/>
<sequence>MKKLYIFAVGGTGSRVLKAFTMLLAAGVKPDSGEAYQIVPIIMDPHSTNLDFQRTTTLLENYMAITKAIRNGNGFFGTAISNLRGLNPKTSALPDTFTYDLKKVSGSKFKDYIGFNQMNEASQSLAQVLFSGTTVDKRNQPIDLLDIEMDIGFIGNPNIGSVVLNQFKDSAEFREFASSFTNEDRIMVISSIFGGTGAAGAPIIVKNIRNAMQADVDSAGFLRDAKIGAVTVLPYFNIAKDTKSPIQKSVFIAKTRAALSYYQSNLDGVINVMYYFADSLNGKAYKNDPGNGGQKNNAHFAELASALGIFDFLSMNDTQLKNSNGTVQRSVYKEFGVKVKADKLKFKDLEDETLSKIRKSLAQLSLFKKYLDEELSNAMEKTTWAIMTPKVEPDLLRDGFYNTHLREFLDEFAIWLDEMAENGRGFDPFNLKADVRTFITEHPAKTPWYSFKKFNYKHVNASLNAASKKRDYADNKEKLVHIFHQATQDTLQKYFKIKS</sequence>
<evidence type="ECO:0000313" key="2">
    <source>
        <dbReference type="Proteomes" id="UP000318733"/>
    </source>
</evidence>
<proteinExistence type="predicted"/>
<dbReference type="RefSeq" id="WP_144250523.1">
    <property type="nucleotide sequence ID" value="NZ_VLPK01000006.1"/>
</dbReference>
<evidence type="ECO:0000313" key="1">
    <source>
        <dbReference type="EMBL" id="TSJ36556.1"/>
    </source>
</evidence>
<gene>
    <name evidence="1" type="ORF">FO440_22265</name>
</gene>